<dbReference type="PANTHER" id="PTHR45725">
    <property type="entry name" value="FORMIN HOMOLOGY 2 FAMILY MEMBER"/>
    <property type="match status" value="1"/>
</dbReference>
<evidence type="ECO:0000259" key="1">
    <source>
        <dbReference type="PROSITE" id="PS51444"/>
    </source>
</evidence>
<dbReference type="OrthoDB" id="410721at2759"/>
<dbReference type="SMART" id="SM00498">
    <property type="entry name" value="FH2"/>
    <property type="match status" value="1"/>
</dbReference>
<gene>
    <name evidence="3" type="primary">LOC117369417</name>
</gene>
<dbReference type="InParanoid" id="A0A6P8SLS2"/>
<dbReference type="InterPro" id="IPR001849">
    <property type="entry name" value="PH_domain"/>
</dbReference>
<keyword evidence="2" id="KW-1185">Reference proteome</keyword>
<evidence type="ECO:0000313" key="3">
    <source>
        <dbReference type="RefSeq" id="XP_033819844.1"/>
    </source>
</evidence>
<dbReference type="GeneID" id="117369417"/>
<dbReference type="Pfam" id="PF02181">
    <property type="entry name" value="FH2"/>
    <property type="match status" value="1"/>
</dbReference>
<dbReference type="InterPro" id="IPR042201">
    <property type="entry name" value="FH2_Formin_sf"/>
</dbReference>
<dbReference type="PANTHER" id="PTHR45725:SF10">
    <property type="entry name" value="FH2 DOMAIN-CONTAINING PROTEIN"/>
    <property type="match status" value="1"/>
</dbReference>
<sequence>MLEFVHEKTDAAFQDMNSLGFPQSVPQLSQERILEIMNRVKNKEITADEALNLAEREKNTEGTYSNCQDSFNDKQYNFNVYKYRYRWQKRILQIDFLTKTIYNIEKGQLKKQFPFSQIKSSADKEGLRFMISFYGHQNYELEAASPGDKENILALLNKIIQNKMTSSCARRPSPTYVIHEGLLDIYKDHKSGKLKYLVKLKEGELLLYNISCGEADENSGPLAAAILLSAGNAKVNKENEGDCFSVQTKESHYLFQMPVNAQTKLGVDSMKICDKWVELIRKQCSPCKNPLQLQSVSADDTYEYWSTSDEEINRMSNKKPQREEQISVGDVKTGALRSAPASPPLPALPSSDLPFSASKQLLGPTNLEPTSLPPLSLDLQLPVPPPPIPTYTSQPLKKTKAFHWDPVPQEKINKSIWACYNPDKRKINISKIYHQFRIQEVQSTLSNESLGNQAILLDSKIAHNFNIVLKSFQIQPAQLKEKLLILYEDKGGLTDEQVMALRRYVPTPKDVQIYQSFRGSVSGLHIVDQFMFEMCNIPHINRRLDILLIIRELPRCMRDLQPLIKKKIDMCKQLLSSQRFVAVLEYILVIGNYLNENAGKEKAKGFHLSSLAKMPELRGKEKSFTLLHALVEQILLYEPDLATFPQELTEFEAVPGTSVKGLSAEVDVLGKELENIVEYKKLIKPKHHKTTTQETQFYRDLKATVQQNEADHSQLSKDNGHMKKLYSEILQKYGEAEGQDSQELFGWIAAFIRDFKKIHAEMQAGGVTLRD</sequence>
<dbReference type="Proteomes" id="UP000515159">
    <property type="component" value="Chromosome 11"/>
</dbReference>
<dbReference type="AlphaFoldDB" id="A0A6P8SLS2"/>
<evidence type="ECO:0000313" key="2">
    <source>
        <dbReference type="Proteomes" id="UP000515159"/>
    </source>
</evidence>
<reference evidence="3" key="1">
    <citation type="submission" date="2025-08" db="UniProtKB">
        <authorList>
            <consortium name="RefSeq"/>
        </authorList>
    </citation>
    <scope>IDENTIFICATION</scope>
</reference>
<feature type="domain" description="FH2" evidence="1">
    <location>
        <begin position="389"/>
        <end position="771"/>
    </location>
</feature>
<dbReference type="InterPro" id="IPR051425">
    <property type="entry name" value="Formin_Homology"/>
</dbReference>
<proteinExistence type="predicted"/>
<name>A0A6P8SLS2_GEOSA</name>
<organism evidence="2 3">
    <name type="scientific">Geotrypetes seraphini</name>
    <name type="common">Gaboon caecilian</name>
    <name type="synonym">Caecilia seraphini</name>
    <dbReference type="NCBI Taxonomy" id="260995"/>
    <lineage>
        <taxon>Eukaryota</taxon>
        <taxon>Metazoa</taxon>
        <taxon>Chordata</taxon>
        <taxon>Craniata</taxon>
        <taxon>Vertebrata</taxon>
        <taxon>Euteleostomi</taxon>
        <taxon>Amphibia</taxon>
        <taxon>Gymnophiona</taxon>
        <taxon>Geotrypetes</taxon>
    </lineage>
</organism>
<protein>
    <submittedName>
        <fullName evidence="3">Delphilin-like isoform X1</fullName>
    </submittedName>
</protein>
<dbReference type="SUPFAM" id="SSF101447">
    <property type="entry name" value="Formin homology 2 domain (FH2 domain)"/>
    <property type="match status" value="1"/>
</dbReference>
<accession>A0A6P8SLS2</accession>
<dbReference type="RefSeq" id="XP_033819844.1">
    <property type="nucleotide sequence ID" value="XM_033963953.1"/>
</dbReference>
<dbReference type="InterPro" id="IPR015425">
    <property type="entry name" value="FH2_Formin"/>
</dbReference>
<dbReference type="Gene3D" id="1.20.58.2220">
    <property type="entry name" value="Formin, FH2 domain"/>
    <property type="match status" value="1"/>
</dbReference>
<dbReference type="PROSITE" id="PS51444">
    <property type="entry name" value="FH2"/>
    <property type="match status" value="1"/>
</dbReference>
<dbReference type="KEGG" id="gsh:117369417"/>
<dbReference type="SMART" id="SM00233">
    <property type="entry name" value="PH"/>
    <property type="match status" value="1"/>
</dbReference>